<dbReference type="PROSITE" id="PS50893">
    <property type="entry name" value="ABC_TRANSPORTER_2"/>
    <property type="match status" value="1"/>
</dbReference>
<sequence length="595" mass="63723">MSPPDAAGHQEDPNAASHGQAALGDLLAPVRSRLILACLLEVIGACAKVVPLIALVELARELLRDPVREERVWSVVAIAAGALLLRLLASGAALTVTHLADTAFQLDVRRRAARRLGHVPLGWFTDRSSGRVKKALTDDVADLHHLVGHAYLDLTTAIVAPSAALVYLLASDWRLTFLTLLPVLVGIIQYAFMMRGQGEQMERYQRSIADVSAAAVEFVDGIAVVKTFGQAGHAHTRFTSAAESFVNDFWNWVRGMLRGSTVAELALAPFTTLLAALVAGAAFVQAGWAEPADVLPFLVVGVAVAGPFLELNYAYQHLVSARHAAGNIQRLLSTEILPPTADTPAIPVDARVRFAGVRFGYSDDTEVIRGVDLDLRPGTVTALVGPSGAGKSTLASLLARFWDPTEGHVSIGDADLREMEQHTLYQHVGMVLQDIRLVRDSVRENMRLARPDASDEEVVAAAQAANIHERIMALPRGYDSVHGEDANLSGGEAQRVAIARALLADTPVIVLDEATAYADPDSETAIQNALSRLAAGRTLLVVAHRLRTVTGADQICVLNEGRIVERGDHESLLARGGLYAELWGAQEALAEGRTP</sequence>
<evidence type="ECO:0000259" key="13">
    <source>
        <dbReference type="PROSITE" id="PS50929"/>
    </source>
</evidence>
<dbReference type="InterPro" id="IPR027417">
    <property type="entry name" value="P-loop_NTPase"/>
</dbReference>
<evidence type="ECO:0000259" key="12">
    <source>
        <dbReference type="PROSITE" id="PS50893"/>
    </source>
</evidence>
<feature type="transmembrane region" description="Helical" evidence="11">
    <location>
        <begin position="294"/>
        <end position="315"/>
    </location>
</feature>
<dbReference type="EMBL" id="OCNE01000007">
    <property type="protein sequence ID" value="SOD62780.1"/>
    <property type="molecule type" value="Genomic_DNA"/>
</dbReference>
<keyword evidence="6" id="KW-0547">Nucleotide-binding</keyword>
<name>A0A286DVZ1_9ACTN</name>
<evidence type="ECO:0000256" key="4">
    <source>
        <dbReference type="ARBA" id="ARBA00022519"/>
    </source>
</evidence>
<feature type="transmembrane region" description="Helical" evidence="11">
    <location>
        <begin position="175"/>
        <end position="193"/>
    </location>
</feature>
<keyword evidence="9 11" id="KW-0472">Membrane</keyword>
<keyword evidence="15" id="KW-1185">Reference proteome</keyword>
<dbReference type="PROSITE" id="PS50929">
    <property type="entry name" value="ABC_TM1F"/>
    <property type="match status" value="1"/>
</dbReference>
<accession>A0A286DVZ1</accession>
<dbReference type="InterPro" id="IPR003593">
    <property type="entry name" value="AAA+_ATPase"/>
</dbReference>
<dbReference type="AlphaFoldDB" id="A0A286DVZ1"/>
<dbReference type="Gene3D" id="3.40.50.300">
    <property type="entry name" value="P-loop containing nucleotide triphosphate hydrolases"/>
    <property type="match status" value="1"/>
</dbReference>
<evidence type="ECO:0000256" key="1">
    <source>
        <dbReference type="ARBA" id="ARBA00004429"/>
    </source>
</evidence>
<feature type="transmembrane region" description="Helical" evidence="11">
    <location>
        <begin position="34"/>
        <end position="56"/>
    </location>
</feature>
<protein>
    <submittedName>
        <fullName evidence="14">ATP-binding cassette, subfamily B</fullName>
    </submittedName>
</protein>
<gene>
    <name evidence="14" type="ORF">SAMN06297387_107154</name>
</gene>
<dbReference type="FunFam" id="3.40.50.300:FF:000221">
    <property type="entry name" value="Multidrug ABC transporter ATP-binding protein"/>
    <property type="match status" value="1"/>
</dbReference>
<evidence type="ECO:0000256" key="10">
    <source>
        <dbReference type="ARBA" id="ARBA00023455"/>
    </source>
</evidence>
<keyword evidence="5 11" id="KW-0812">Transmembrane</keyword>
<evidence type="ECO:0000256" key="7">
    <source>
        <dbReference type="ARBA" id="ARBA00022840"/>
    </source>
</evidence>
<keyword evidence="3" id="KW-1003">Cell membrane</keyword>
<dbReference type="OrthoDB" id="9806127at2"/>
<comment type="similarity">
    <text evidence="10">Belongs to the ABC transporter superfamily. Siderophore-Fe(3+) uptake transporter (SIUT) (TC 3.A.1.21) family.</text>
</comment>
<keyword evidence="8 11" id="KW-1133">Transmembrane helix</keyword>
<dbReference type="PANTHER" id="PTHR24221">
    <property type="entry name" value="ATP-BINDING CASSETTE SUB-FAMILY B"/>
    <property type="match status" value="1"/>
</dbReference>
<dbReference type="InterPro" id="IPR011527">
    <property type="entry name" value="ABC1_TM_dom"/>
</dbReference>
<reference evidence="14 15" key="1">
    <citation type="submission" date="2017-09" db="EMBL/GenBank/DDBJ databases">
        <authorList>
            <person name="Ehlers B."/>
            <person name="Leendertz F.H."/>
        </authorList>
    </citation>
    <scope>NUCLEOTIDE SEQUENCE [LARGE SCALE GENOMIC DNA]</scope>
    <source>
        <strain evidence="14 15">CGMCC 4.7095</strain>
    </source>
</reference>
<dbReference type="GO" id="GO:0005886">
    <property type="term" value="C:plasma membrane"/>
    <property type="evidence" value="ECO:0007669"/>
    <property type="project" value="UniProtKB-SubCell"/>
</dbReference>
<keyword evidence="7 14" id="KW-0067">ATP-binding</keyword>
<dbReference type="InterPro" id="IPR003439">
    <property type="entry name" value="ABC_transporter-like_ATP-bd"/>
</dbReference>
<evidence type="ECO:0000313" key="15">
    <source>
        <dbReference type="Proteomes" id="UP000219072"/>
    </source>
</evidence>
<dbReference type="GO" id="GO:0140359">
    <property type="term" value="F:ABC-type transporter activity"/>
    <property type="evidence" value="ECO:0007669"/>
    <property type="project" value="InterPro"/>
</dbReference>
<organism evidence="14 15">
    <name type="scientific">Streptomyces zhaozhouensis</name>
    <dbReference type="NCBI Taxonomy" id="1300267"/>
    <lineage>
        <taxon>Bacteria</taxon>
        <taxon>Bacillati</taxon>
        <taxon>Actinomycetota</taxon>
        <taxon>Actinomycetes</taxon>
        <taxon>Kitasatosporales</taxon>
        <taxon>Streptomycetaceae</taxon>
        <taxon>Streptomyces</taxon>
    </lineage>
</organism>
<dbReference type="Pfam" id="PF00005">
    <property type="entry name" value="ABC_tran"/>
    <property type="match status" value="1"/>
</dbReference>
<feature type="domain" description="ABC transporter" evidence="12">
    <location>
        <begin position="352"/>
        <end position="585"/>
    </location>
</feature>
<dbReference type="GO" id="GO:0016887">
    <property type="term" value="F:ATP hydrolysis activity"/>
    <property type="evidence" value="ECO:0007669"/>
    <property type="project" value="InterPro"/>
</dbReference>
<dbReference type="Gene3D" id="1.20.1560.10">
    <property type="entry name" value="ABC transporter type 1, transmembrane domain"/>
    <property type="match status" value="1"/>
</dbReference>
<evidence type="ECO:0000256" key="3">
    <source>
        <dbReference type="ARBA" id="ARBA00022475"/>
    </source>
</evidence>
<keyword evidence="4" id="KW-0997">Cell inner membrane</keyword>
<dbReference type="SMART" id="SM00382">
    <property type="entry name" value="AAA"/>
    <property type="match status" value="1"/>
</dbReference>
<evidence type="ECO:0000256" key="2">
    <source>
        <dbReference type="ARBA" id="ARBA00022448"/>
    </source>
</evidence>
<feature type="transmembrane region" description="Helical" evidence="11">
    <location>
        <begin position="265"/>
        <end position="288"/>
    </location>
</feature>
<dbReference type="Pfam" id="PF00664">
    <property type="entry name" value="ABC_membrane"/>
    <property type="match status" value="1"/>
</dbReference>
<dbReference type="InterPro" id="IPR017871">
    <property type="entry name" value="ABC_transporter-like_CS"/>
</dbReference>
<comment type="subcellular location">
    <subcellularLocation>
        <location evidence="1">Cell inner membrane</location>
        <topology evidence="1">Multi-pass membrane protein</topology>
    </subcellularLocation>
</comment>
<dbReference type="Proteomes" id="UP000219072">
    <property type="component" value="Unassembled WGS sequence"/>
</dbReference>
<evidence type="ECO:0000256" key="9">
    <source>
        <dbReference type="ARBA" id="ARBA00023136"/>
    </source>
</evidence>
<dbReference type="GO" id="GO:0005524">
    <property type="term" value="F:ATP binding"/>
    <property type="evidence" value="ECO:0007669"/>
    <property type="project" value="UniProtKB-KW"/>
</dbReference>
<keyword evidence="2" id="KW-0813">Transport</keyword>
<proteinExistence type="inferred from homology"/>
<dbReference type="InterPro" id="IPR039421">
    <property type="entry name" value="Type_1_exporter"/>
</dbReference>
<dbReference type="InterPro" id="IPR036640">
    <property type="entry name" value="ABC1_TM_sf"/>
</dbReference>
<feature type="transmembrane region" description="Helical" evidence="11">
    <location>
        <begin position="150"/>
        <end position="169"/>
    </location>
</feature>
<dbReference type="SUPFAM" id="SSF52540">
    <property type="entry name" value="P-loop containing nucleoside triphosphate hydrolases"/>
    <property type="match status" value="1"/>
</dbReference>
<evidence type="ECO:0000256" key="11">
    <source>
        <dbReference type="SAM" id="Phobius"/>
    </source>
</evidence>
<evidence type="ECO:0000313" key="14">
    <source>
        <dbReference type="EMBL" id="SOD62780.1"/>
    </source>
</evidence>
<dbReference type="PROSITE" id="PS00211">
    <property type="entry name" value="ABC_TRANSPORTER_1"/>
    <property type="match status" value="1"/>
</dbReference>
<evidence type="ECO:0000256" key="5">
    <source>
        <dbReference type="ARBA" id="ARBA00022692"/>
    </source>
</evidence>
<dbReference type="PANTHER" id="PTHR24221:SF654">
    <property type="entry name" value="ATP-BINDING CASSETTE SUB-FAMILY B MEMBER 6"/>
    <property type="match status" value="1"/>
</dbReference>
<evidence type="ECO:0000256" key="8">
    <source>
        <dbReference type="ARBA" id="ARBA00022989"/>
    </source>
</evidence>
<evidence type="ECO:0000256" key="6">
    <source>
        <dbReference type="ARBA" id="ARBA00022741"/>
    </source>
</evidence>
<feature type="domain" description="ABC transmembrane type-1" evidence="13">
    <location>
        <begin position="35"/>
        <end position="320"/>
    </location>
</feature>
<dbReference type="SUPFAM" id="SSF90123">
    <property type="entry name" value="ABC transporter transmembrane region"/>
    <property type="match status" value="1"/>
</dbReference>
<feature type="transmembrane region" description="Helical" evidence="11">
    <location>
        <begin position="76"/>
        <end position="100"/>
    </location>
</feature>